<dbReference type="PIRSF" id="PIRSF017245">
    <property type="entry name" value="Phosphoketolase"/>
    <property type="match status" value="1"/>
</dbReference>
<evidence type="ECO:0000259" key="6">
    <source>
        <dbReference type="Pfam" id="PF09363"/>
    </source>
</evidence>
<dbReference type="AlphaFoldDB" id="A0A1U7P1U7"/>
<dbReference type="HAMAP" id="MF_01403">
    <property type="entry name" value="Phosphoketolase"/>
    <property type="match status" value="1"/>
</dbReference>
<dbReference type="GO" id="GO:0005975">
    <property type="term" value="P:carbohydrate metabolic process"/>
    <property type="evidence" value="ECO:0007669"/>
    <property type="project" value="InterPro"/>
</dbReference>
<organism evidence="8 9">
    <name type="scientific">Deinococcus marmoris</name>
    <dbReference type="NCBI Taxonomy" id="249408"/>
    <lineage>
        <taxon>Bacteria</taxon>
        <taxon>Thermotogati</taxon>
        <taxon>Deinococcota</taxon>
        <taxon>Deinococci</taxon>
        <taxon>Deinococcales</taxon>
        <taxon>Deinococcaceae</taxon>
        <taxon>Deinococcus</taxon>
    </lineage>
</organism>
<dbReference type="PROSITE" id="PS60003">
    <property type="entry name" value="PHOSPHOKETOLASE_2"/>
    <property type="match status" value="1"/>
</dbReference>
<dbReference type="Pfam" id="PF09363">
    <property type="entry name" value="XFP_C"/>
    <property type="match status" value="1"/>
</dbReference>
<dbReference type="Gene3D" id="3.40.50.970">
    <property type="match status" value="2"/>
</dbReference>
<dbReference type="NCBIfam" id="NF003616">
    <property type="entry name" value="PRK05261.1-1"/>
    <property type="match status" value="1"/>
</dbReference>
<dbReference type="CDD" id="cd02011">
    <property type="entry name" value="TPP_PK"/>
    <property type="match status" value="1"/>
</dbReference>
<dbReference type="SUPFAM" id="SSF52922">
    <property type="entry name" value="TK C-terminal domain-like"/>
    <property type="match status" value="1"/>
</dbReference>
<dbReference type="STRING" id="249408.BOO71_0003541"/>
<keyword evidence="9" id="KW-1185">Reference proteome</keyword>
<comment type="cofactor">
    <cofactor evidence="1 5">
        <name>thiamine diphosphate</name>
        <dbReference type="ChEBI" id="CHEBI:58937"/>
    </cofactor>
</comment>
<gene>
    <name evidence="8" type="ORF">BOO71_0003541</name>
</gene>
<dbReference type="Pfam" id="PF09364">
    <property type="entry name" value="XFP_N"/>
    <property type="match status" value="1"/>
</dbReference>
<keyword evidence="3 5" id="KW-0786">Thiamine pyrophosphate</keyword>
<dbReference type="PANTHER" id="PTHR31273:SF0">
    <property type="entry name" value="PHOSPHOKETOLASE-RELATED"/>
    <property type="match status" value="1"/>
</dbReference>
<comment type="caution">
    <text evidence="8">The sequence shown here is derived from an EMBL/GenBank/DDBJ whole genome shotgun (WGS) entry which is preliminary data.</text>
</comment>
<evidence type="ECO:0000256" key="1">
    <source>
        <dbReference type="ARBA" id="ARBA00001964"/>
    </source>
</evidence>
<dbReference type="OrthoDB" id="9768449at2"/>
<accession>A0A1U7P1U7</accession>
<proteinExistence type="inferred from homology"/>
<dbReference type="Gene3D" id="3.40.50.920">
    <property type="match status" value="1"/>
</dbReference>
<sequence>MSTTSRSTLSPTELQHLDAYWRAANYLSVGQIYLLANPLLREPLTLAHVKPRLLGHWGTTPGLNFIYAHLNRLIREHDLSVLYVAGPGHGAPGVVANTYLEGSYSELYPDIGPGEDGLRKLFRQFSFPGGIPSHAAPQTPGSIHEGGELGFSLTHAYGAALDHPELLVACVIGDGEAETAPLAASWHSNKFLNPRTDGAVLPILHLNGYKIANPTVLARLEHAELDALLRGYGHTPYYVEGDDPALMHQQMARTLEQVYADIAAIQRRARVEGVQERPAWPMIVLRSPKGWTGPKVVDGLPVEGTWRAHQVPLAGLSDHPEHLHQLEDWLLSYRPEELFDEAGVLRPELAAQAPSGERRMGMNPVANGGLLRRDLDLPDWRGYAVAVLEPGSVEAEATRVLGTFLRDVMKRNMTTFRLFGPDETASNRLDAVYAASGKTWQEPQLPTDQHLSPDGRVMEVLSEHLCEGWLEGYTLTGRHGLFSCYEAFIHVVDSMVGQHSKWLETSREIAWRSPVPSLNILLTSHVWRQDHNGSSHQDPGFIDLMMNKAPAVVRVYLPPDANTLLCVTDHCLRSRDYVNVIVAGKQPERQWLSEADAAKHCADGLGIWAWASTDRGETPDVVMACAGDVPTLETLAAVSLLRSAFPGLKIRVVNVVDLMTLQPQSEHPHGLSDAAFDEIFTTDVPIIFAYHGYPWLIHRLTYRRAGHQNLHVHGYTGQGTTTTPFDMTVLNELDRFHLALDVIRRVPHLQDVNSDAKQQLLNKLDEHHAYVRATGDDLPDVKNWRWGDG</sequence>
<dbReference type="InterPro" id="IPR005593">
    <property type="entry name" value="Xul5P/Fru6P_PKetolase"/>
</dbReference>
<evidence type="ECO:0000256" key="4">
    <source>
        <dbReference type="ARBA" id="ARBA00023239"/>
    </source>
</evidence>
<dbReference type="Pfam" id="PF03894">
    <property type="entry name" value="XFP"/>
    <property type="match status" value="1"/>
</dbReference>
<dbReference type="EMBL" id="MSTI01000040">
    <property type="protein sequence ID" value="OLV19155.1"/>
    <property type="molecule type" value="Genomic_DNA"/>
</dbReference>
<name>A0A1U7P1U7_9DEIO</name>
<evidence type="ECO:0000256" key="3">
    <source>
        <dbReference type="ARBA" id="ARBA00023052"/>
    </source>
</evidence>
<evidence type="ECO:0000313" key="8">
    <source>
        <dbReference type="EMBL" id="OLV19155.1"/>
    </source>
</evidence>
<dbReference type="InterPro" id="IPR018970">
    <property type="entry name" value="Xul5P/Fru6P_PKetolase_N"/>
</dbReference>
<dbReference type="Proteomes" id="UP000186607">
    <property type="component" value="Unassembled WGS sequence"/>
</dbReference>
<dbReference type="SUPFAM" id="SSF52518">
    <property type="entry name" value="Thiamin diphosphate-binding fold (THDP-binding)"/>
    <property type="match status" value="2"/>
</dbReference>
<dbReference type="GO" id="GO:0016832">
    <property type="term" value="F:aldehyde-lyase activity"/>
    <property type="evidence" value="ECO:0007669"/>
    <property type="project" value="UniProtKB-UniRule"/>
</dbReference>
<evidence type="ECO:0000259" key="7">
    <source>
        <dbReference type="Pfam" id="PF09364"/>
    </source>
</evidence>
<dbReference type="InterPro" id="IPR018969">
    <property type="entry name" value="Xul5P/Fru6P_PKetolase_C"/>
</dbReference>
<dbReference type="RefSeq" id="WP_075831069.1">
    <property type="nucleotide sequence ID" value="NZ_MSTI01000040.1"/>
</dbReference>
<dbReference type="NCBIfam" id="NF003621">
    <property type="entry name" value="PRK05261.1-6"/>
    <property type="match status" value="1"/>
</dbReference>
<dbReference type="FunFam" id="3.40.50.970:FF:000091">
    <property type="entry name" value="Xylulose-5-phosphate/fructose-6-phosphate phosphoketolase"/>
    <property type="match status" value="1"/>
</dbReference>
<feature type="domain" description="Xylulose 5-phosphate/Fructose 6-phosphate phosphoketolase C-terminal" evidence="6">
    <location>
        <begin position="585"/>
        <end position="786"/>
    </location>
</feature>
<keyword evidence="4 5" id="KW-0456">Lyase</keyword>
<evidence type="ECO:0000256" key="2">
    <source>
        <dbReference type="ARBA" id="ARBA00005623"/>
    </source>
</evidence>
<dbReference type="NCBIfam" id="NF003619">
    <property type="entry name" value="PRK05261.1-4"/>
    <property type="match status" value="1"/>
</dbReference>
<dbReference type="InterPro" id="IPR029061">
    <property type="entry name" value="THDP-binding"/>
</dbReference>
<dbReference type="InterPro" id="IPR019789">
    <property type="entry name" value="Xul5P/Fru6P_PKetolase_ThDP_BS"/>
</dbReference>
<dbReference type="InterPro" id="IPR023962">
    <property type="entry name" value="Phosphoketolase"/>
</dbReference>
<dbReference type="NCBIfam" id="NF003617">
    <property type="entry name" value="PRK05261.1-2"/>
    <property type="match status" value="1"/>
</dbReference>
<protein>
    <recommendedName>
        <fullName evidence="5">Probable phosphoketolase</fullName>
        <ecNumber evidence="5">4.1.2.-</ecNumber>
    </recommendedName>
</protein>
<comment type="similarity">
    <text evidence="2 5">Belongs to the XFP family.</text>
</comment>
<reference evidence="8 9" key="1">
    <citation type="submission" date="2017-01" db="EMBL/GenBank/DDBJ databases">
        <title>Genome Analysis of Deinococcus marmoris KOPRI26562.</title>
        <authorList>
            <person name="Kim J.H."/>
            <person name="Oh H.-M."/>
        </authorList>
    </citation>
    <scope>NUCLEOTIDE SEQUENCE [LARGE SCALE GENOMIC DNA]</scope>
    <source>
        <strain evidence="8 9">KOPRI26562</strain>
    </source>
</reference>
<evidence type="ECO:0000313" key="9">
    <source>
        <dbReference type="Proteomes" id="UP000186607"/>
    </source>
</evidence>
<dbReference type="EC" id="4.1.2.-" evidence="5"/>
<evidence type="ECO:0000256" key="5">
    <source>
        <dbReference type="HAMAP-Rule" id="MF_01403"/>
    </source>
</evidence>
<dbReference type="PANTHER" id="PTHR31273">
    <property type="entry name" value="PHOSPHOKETOLASE-RELATED"/>
    <property type="match status" value="1"/>
</dbReference>
<feature type="domain" description="Xylulose 5-phosphate/Fructose 6-phosphate phosphoketolase N-terminal" evidence="7">
    <location>
        <begin position="9"/>
        <end position="370"/>
    </location>
</feature>
<dbReference type="InterPro" id="IPR009014">
    <property type="entry name" value="Transketo_C/PFOR_II"/>
</dbReference>